<gene>
    <name evidence="7" type="primary">Ifitm1</name>
    <name evidence="7" type="ORF">FURFIG_R08754</name>
</gene>
<feature type="transmembrane region" description="Helical" evidence="6">
    <location>
        <begin position="35"/>
        <end position="59"/>
    </location>
</feature>
<comment type="caution">
    <text evidence="7">The sequence shown here is derived from an EMBL/GenBank/DDBJ whole genome shotgun (WGS) entry which is preliminary data.</text>
</comment>
<keyword evidence="4 6" id="KW-1133">Transmembrane helix</keyword>
<proteinExistence type="inferred from homology"/>
<keyword evidence="3 6" id="KW-0812">Transmembrane</keyword>
<evidence type="ECO:0000256" key="1">
    <source>
        <dbReference type="ARBA" id="ARBA00004370"/>
    </source>
</evidence>
<dbReference type="EMBL" id="VYZD01002241">
    <property type="protein sequence ID" value="NWR95064.1"/>
    <property type="molecule type" value="Genomic_DNA"/>
</dbReference>
<feature type="non-terminal residue" evidence="7">
    <location>
        <position position="1"/>
    </location>
</feature>
<evidence type="ECO:0000313" key="8">
    <source>
        <dbReference type="Proteomes" id="UP000529852"/>
    </source>
</evidence>
<evidence type="ECO:0000256" key="6">
    <source>
        <dbReference type="SAM" id="Phobius"/>
    </source>
</evidence>
<accession>A0A7K5BHY2</accession>
<dbReference type="Pfam" id="PF04505">
    <property type="entry name" value="CD225"/>
    <property type="match status" value="1"/>
</dbReference>
<protein>
    <submittedName>
        <fullName evidence="7">IFM1 protein</fullName>
    </submittedName>
</protein>
<comment type="similarity">
    <text evidence="2">Belongs to the CD225/Dispanin family.</text>
</comment>
<dbReference type="GO" id="GO:0005886">
    <property type="term" value="C:plasma membrane"/>
    <property type="evidence" value="ECO:0007669"/>
    <property type="project" value="TreeGrafter"/>
</dbReference>
<dbReference type="PANTHER" id="PTHR13999:SF4">
    <property type="entry name" value="INTERFERON-INDUCED TRANSMEMBRANE PROTEIN 3"/>
    <property type="match status" value="1"/>
</dbReference>
<dbReference type="InterPro" id="IPR051517">
    <property type="entry name" value="IFITM_antiviral_protein"/>
</dbReference>
<evidence type="ECO:0000256" key="2">
    <source>
        <dbReference type="ARBA" id="ARBA00006843"/>
    </source>
</evidence>
<dbReference type="PANTHER" id="PTHR13999">
    <property type="entry name" value="INTERFERON INDUCIBLE TRANSMEMBRANE PROTEIN"/>
    <property type="match status" value="1"/>
</dbReference>
<dbReference type="InterPro" id="IPR007593">
    <property type="entry name" value="CD225/Dispanin_fam"/>
</dbReference>
<reference evidence="7 8" key="1">
    <citation type="submission" date="2019-09" db="EMBL/GenBank/DDBJ databases">
        <title>Bird 10,000 Genomes (B10K) Project - Family phase.</title>
        <authorList>
            <person name="Zhang G."/>
        </authorList>
    </citation>
    <scope>NUCLEOTIDE SEQUENCE [LARGE SCALE GENOMIC DNA]</scope>
    <source>
        <strain evidence="7">B10K-DU-003-06</strain>
    </source>
</reference>
<keyword evidence="8" id="KW-1185">Reference proteome</keyword>
<evidence type="ECO:0000256" key="3">
    <source>
        <dbReference type="ARBA" id="ARBA00022692"/>
    </source>
</evidence>
<evidence type="ECO:0000313" key="7">
    <source>
        <dbReference type="EMBL" id="NWR95064.1"/>
    </source>
</evidence>
<evidence type="ECO:0000256" key="4">
    <source>
        <dbReference type="ARBA" id="ARBA00022989"/>
    </source>
</evidence>
<keyword evidence="5 6" id="KW-0472">Membrane</keyword>
<dbReference type="AlphaFoldDB" id="A0A7K5BHY2"/>
<feature type="transmembrane region" description="Helical" evidence="6">
    <location>
        <begin position="80"/>
        <end position="101"/>
    </location>
</feature>
<organism evidence="7 8">
    <name type="scientific">Furnarius figulus</name>
    <dbReference type="NCBI Taxonomy" id="463165"/>
    <lineage>
        <taxon>Eukaryota</taxon>
        <taxon>Metazoa</taxon>
        <taxon>Chordata</taxon>
        <taxon>Craniata</taxon>
        <taxon>Vertebrata</taxon>
        <taxon>Euteleostomi</taxon>
        <taxon>Archelosauria</taxon>
        <taxon>Archosauria</taxon>
        <taxon>Dinosauria</taxon>
        <taxon>Saurischia</taxon>
        <taxon>Theropoda</taxon>
        <taxon>Coelurosauria</taxon>
        <taxon>Aves</taxon>
        <taxon>Neognathae</taxon>
        <taxon>Neoaves</taxon>
        <taxon>Telluraves</taxon>
        <taxon>Australaves</taxon>
        <taxon>Passeriformes</taxon>
        <taxon>Furnariidae</taxon>
        <taxon>Furnarius</taxon>
    </lineage>
</organism>
<evidence type="ECO:0000256" key="5">
    <source>
        <dbReference type="ARBA" id="ARBA00023136"/>
    </source>
</evidence>
<comment type="subcellular location">
    <subcellularLocation>
        <location evidence="1">Membrane</location>
    </subcellularLocation>
</comment>
<sequence>LPPYEMLPQGMCRDELSRSTAVLIEGEQPPPRDHLVWSLCTTLYGNVFCLGLLATVFSIKSRDRKVLHDHSGALSYGSTAKCLNITALVINILLIIAILIIV</sequence>
<feature type="non-terminal residue" evidence="7">
    <location>
        <position position="102"/>
    </location>
</feature>
<dbReference type="Proteomes" id="UP000529852">
    <property type="component" value="Unassembled WGS sequence"/>
</dbReference>
<name>A0A7K5BHY2_9FURN</name>